<dbReference type="InterPro" id="IPR027385">
    <property type="entry name" value="Beta-barrel_OMP"/>
</dbReference>
<dbReference type="InterPro" id="IPR011250">
    <property type="entry name" value="OMP/PagP_B-barrel"/>
</dbReference>
<evidence type="ECO:0000313" key="4">
    <source>
        <dbReference type="EMBL" id="MEA9358651.1"/>
    </source>
</evidence>
<accession>A0ABU5W078</accession>
<sequence>MKRSLYFILPAVFAFNIPNVHALEIDEKLTLRFLNVSATQKTVLINRGGEDGLVVGDHAKFFITAGVIARGVAEKVSPSRSVWSLYRVVDPTEIVKDKVLNLKIATPVKITDDPSKSLKEEPIPGGTESMSTEDAAPAASEEVTVSDEDRDELKGLGFDEDAGEVAPAKSSGKTAAKTKSKKGSAKQTTVMEDVAPAYATSSKSWEVWGTMYVNALSGTVDSGSETSESTSATASAIDFSGGIEKYFVNNNNFLKEFSILAFLHKKSVESGDTIQSKTDWLEYGLGVNYHFYNSAAAVNRLIGYGGLTVGKGTATVSSKTVSNNIGDEQTAEGSNTFFTVGVGAKYVLSNGFGVRASLDYYSSNESYEFEETTTTRTLAGPRVQFGLSYRF</sequence>
<evidence type="ECO:0000256" key="2">
    <source>
        <dbReference type="SAM" id="MobiDB-lite"/>
    </source>
</evidence>
<proteinExistence type="predicted"/>
<feature type="domain" description="Outer membrane protein beta-barrel" evidence="3">
    <location>
        <begin position="206"/>
        <end position="391"/>
    </location>
</feature>
<feature type="region of interest" description="Disordered" evidence="2">
    <location>
        <begin position="113"/>
        <end position="188"/>
    </location>
</feature>
<feature type="compositionally biased region" description="Basic and acidic residues" evidence="2">
    <location>
        <begin position="113"/>
        <end position="122"/>
    </location>
</feature>
<comment type="caution">
    <text evidence="4">The sequence shown here is derived from an EMBL/GenBank/DDBJ whole genome shotgun (WGS) entry which is preliminary data.</text>
</comment>
<protein>
    <submittedName>
        <fullName evidence="4">Outer membrane beta-barrel protein</fullName>
    </submittedName>
</protein>
<dbReference type="EMBL" id="JAYGJQ010000004">
    <property type="protein sequence ID" value="MEA9358651.1"/>
    <property type="molecule type" value="Genomic_DNA"/>
</dbReference>
<keyword evidence="5" id="KW-1185">Reference proteome</keyword>
<evidence type="ECO:0000313" key="5">
    <source>
        <dbReference type="Proteomes" id="UP001302274"/>
    </source>
</evidence>
<dbReference type="Pfam" id="PF13505">
    <property type="entry name" value="OMP_b-brl"/>
    <property type="match status" value="1"/>
</dbReference>
<reference evidence="4 5" key="1">
    <citation type="submission" date="2023-11" db="EMBL/GenBank/DDBJ databases">
        <title>A Novel Polar Bacteriovorax (B. antarcticus) Isolated from the Biocrust in Antarctica.</title>
        <authorList>
            <person name="Mun W."/>
            <person name="Choi S.Y."/>
            <person name="Mitchell R.J."/>
        </authorList>
    </citation>
    <scope>NUCLEOTIDE SEQUENCE [LARGE SCALE GENOMIC DNA]</scope>
    <source>
        <strain evidence="4 5">PP10</strain>
    </source>
</reference>
<dbReference type="Proteomes" id="UP001302274">
    <property type="component" value="Unassembled WGS sequence"/>
</dbReference>
<dbReference type="Gene3D" id="2.40.160.20">
    <property type="match status" value="1"/>
</dbReference>
<evidence type="ECO:0000259" key="3">
    <source>
        <dbReference type="Pfam" id="PF13505"/>
    </source>
</evidence>
<dbReference type="RefSeq" id="WP_323579159.1">
    <property type="nucleotide sequence ID" value="NZ_JAYGJQ010000004.1"/>
</dbReference>
<dbReference type="SUPFAM" id="SSF56925">
    <property type="entry name" value="OMPA-like"/>
    <property type="match status" value="1"/>
</dbReference>
<evidence type="ECO:0000256" key="1">
    <source>
        <dbReference type="ARBA" id="ARBA00022729"/>
    </source>
</evidence>
<organism evidence="4 5">
    <name type="scientific">Bacteriovorax antarcticus</name>
    <dbReference type="NCBI Taxonomy" id="3088717"/>
    <lineage>
        <taxon>Bacteria</taxon>
        <taxon>Pseudomonadati</taxon>
        <taxon>Bdellovibrionota</taxon>
        <taxon>Bacteriovoracia</taxon>
        <taxon>Bacteriovoracales</taxon>
        <taxon>Bacteriovoracaceae</taxon>
        <taxon>Bacteriovorax</taxon>
    </lineage>
</organism>
<keyword evidence="1" id="KW-0732">Signal</keyword>
<gene>
    <name evidence="4" type="ORF">SHI21_20605</name>
</gene>
<name>A0ABU5W078_9BACT</name>